<dbReference type="InterPro" id="IPR016181">
    <property type="entry name" value="Acyl_CoA_acyltransferase"/>
</dbReference>
<name>A0ABW2F3X1_9BACL</name>
<dbReference type="Gene3D" id="3.40.630.30">
    <property type="match status" value="1"/>
</dbReference>
<feature type="domain" description="N-acetyltransferase" evidence="1">
    <location>
        <begin position="1"/>
        <end position="153"/>
    </location>
</feature>
<evidence type="ECO:0000313" key="2">
    <source>
        <dbReference type="EMBL" id="MFC7147875.1"/>
    </source>
</evidence>
<dbReference type="CDD" id="cd04301">
    <property type="entry name" value="NAT_SF"/>
    <property type="match status" value="1"/>
</dbReference>
<dbReference type="Pfam" id="PF13508">
    <property type="entry name" value="Acetyltransf_7"/>
    <property type="match status" value="1"/>
</dbReference>
<proteinExistence type="predicted"/>
<reference evidence="3" key="1">
    <citation type="journal article" date="2019" name="Int. J. Syst. Evol. Microbiol.">
        <title>The Global Catalogue of Microorganisms (GCM) 10K type strain sequencing project: providing services to taxonomists for standard genome sequencing and annotation.</title>
        <authorList>
            <consortium name="The Broad Institute Genomics Platform"/>
            <consortium name="The Broad Institute Genome Sequencing Center for Infectious Disease"/>
            <person name="Wu L."/>
            <person name="Ma J."/>
        </authorList>
    </citation>
    <scope>NUCLEOTIDE SEQUENCE [LARGE SCALE GENOMIC DNA]</scope>
    <source>
        <strain evidence="3">KCTC 12907</strain>
    </source>
</reference>
<comment type="caution">
    <text evidence="2">The sequence shown here is derived from an EMBL/GenBank/DDBJ whole genome shotgun (WGS) entry which is preliminary data.</text>
</comment>
<protein>
    <submittedName>
        <fullName evidence="2">GNAT family N-acetyltransferase</fullName>
    </submittedName>
</protein>
<accession>A0ABW2F3X1</accession>
<dbReference type="PROSITE" id="PS51186">
    <property type="entry name" value="GNAT"/>
    <property type="match status" value="1"/>
</dbReference>
<gene>
    <name evidence="2" type="ORF">ACFQMJ_04945</name>
</gene>
<dbReference type="SUPFAM" id="SSF55729">
    <property type="entry name" value="Acyl-CoA N-acyltransferases (Nat)"/>
    <property type="match status" value="1"/>
</dbReference>
<dbReference type="EMBL" id="JBHTAI010000003">
    <property type="protein sequence ID" value="MFC7147875.1"/>
    <property type="molecule type" value="Genomic_DNA"/>
</dbReference>
<dbReference type="Proteomes" id="UP001596378">
    <property type="component" value="Unassembled WGS sequence"/>
</dbReference>
<dbReference type="InterPro" id="IPR000182">
    <property type="entry name" value="GNAT_dom"/>
</dbReference>
<evidence type="ECO:0000259" key="1">
    <source>
        <dbReference type="PROSITE" id="PS51186"/>
    </source>
</evidence>
<sequence length="158" mass="18106">MEIQRLDIRLRESAEEVWALQHPAYRVEAALIGVPDLPPLRDTIQTLQRCGESFFGCRNEEGELVGAVSYEREGAERFTICRMMVRPDCMRRGIGARLMDNVLAAEPSASTWTVTAEIRNLPALRLYERYGFEREEIFQPVSDITLVRLKRRPAPANL</sequence>
<dbReference type="RefSeq" id="WP_378051085.1">
    <property type="nucleotide sequence ID" value="NZ_JBHMDN010000032.1"/>
</dbReference>
<evidence type="ECO:0000313" key="3">
    <source>
        <dbReference type="Proteomes" id="UP001596378"/>
    </source>
</evidence>
<organism evidence="2 3">
    <name type="scientific">Cohnella cellulosilytica</name>
    <dbReference type="NCBI Taxonomy" id="986710"/>
    <lineage>
        <taxon>Bacteria</taxon>
        <taxon>Bacillati</taxon>
        <taxon>Bacillota</taxon>
        <taxon>Bacilli</taxon>
        <taxon>Bacillales</taxon>
        <taxon>Paenibacillaceae</taxon>
        <taxon>Cohnella</taxon>
    </lineage>
</organism>
<keyword evidence="3" id="KW-1185">Reference proteome</keyword>